<accession>A0ABU5F7V5</accession>
<keyword evidence="2" id="KW-1185">Reference proteome</keyword>
<dbReference type="Proteomes" id="UP001272242">
    <property type="component" value="Unassembled WGS sequence"/>
</dbReference>
<organism evidence="1 2">
    <name type="scientific">Gemmata algarum</name>
    <dbReference type="NCBI Taxonomy" id="2975278"/>
    <lineage>
        <taxon>Bacteria</taxon>
        <taxon>Pseudomonadati</taxon>
        <taxon>Planctomycetota</taxon>
        <taxon>Planctomycetia</taxon>
        <taxon>Gemmatales</taxon>
        <taxon>Gemmataceae</taxon>
        <taxon>Gemmata</taxon>
    </lineage>
</organism>
<gene>
    <name evidence="1" type="ORF">R5W23_005233</name>
</gene>
<comment type="caution">
    <text evidence="1">The sequence shown here is derived from an EMBL/GenBank/DDBJ whole genome shotgun (WGS) entry which is preliminary data.</text>
</comment>
<evidence type="ECO:0000313" key="2">
    <source>
        <dbReference type="Proteomes" id="UP001272242"/>
    </source>
</evidence>
<sequence length="151" mass="17407">MAENPCMFLVARIGWCVDSSDGQTCQYHDLMNRAGEDRRFVPVAAFTIREDAERRMRELELEAARLFNPFWRIGPLFALASQPEALLPRLAVIAGSLPSDAVANGSASRRVWCEWWDEHVPDWSDETLWEVWSLFDQIRFYAVLEIEVGDE</sequence>
<reference evidence="2" key="1">
    <citation type="journal article" date="2023" name="Mar. Drugs">
        <title>Gemmata algarum, a Novel Planctomycete Isolated from an Algal Mat, Displays Antimicrobial Activity.</title>
        <authorList>
            <person name="Kumar G."/>
            <person name="Kallscheuer N."/>
            <person name="Kashif M."/>
            <person name="Ahamad S."/>
            <person name="Jagadeeshwari U."/>
            <person name="Pannikurungottu S."/>
            <person name="Haufschild T."/>
            <person name="Kabuu M."/>
            <person name="Sasikala C."/>
            <person name="Jogler C."/>
            <person name="Ramana C."/>
        </authorList>
    </citation>
    <scope>NUCLEOTIDE SEQUENCE [LARGE SCALE GENOMIC DNA]</scope>
    <source>
        <strain evidence="2">JC673</strain>
    </source>
</reference>
<protein>
    <submittedName>
        <fullName evidence="1">Uncharacterized protein</fullName>
    </submittedName>
</protein>
<name>A0ABU5F7V5_9BACT</name>
<dbReference type="RefSeq" id="WP_320689784.1">
    <property type="nucleotide sequence ID" value="NZ_JAXBLV010000244.1"/>
</dbReference>
<evidence type="ECO:0000313" key="1">
    <source>
        <dbReference type="EMBL" id="MDY3563617.1"/>
    </source>
</evidence>
<proteinExistence type="predicted"/>
<dbReference type="EMBL" id="JAXBLV010000244">
    <property type="protein sequence ID" value="MDY3563617.1"/>
    <property type="molecule type" value="Genomic_DNA"/>
</dbReference>